<protein>
    <recommendedName>
        <fullName evidence="3">Nuclease HARBI1</fullName>
    </recommendedName>
</protein>
<accession>A0AAV2BQT8</accession>
<evidence type="ECO:0008006" key="3">
    <source>
        <dbReference type="Google" id="ProtNLM"/>
    </source>
</evidence>
<keyword evidence="2" id="KW-1185">Reference proteome</keyword>
<gene>
    <name evidence="1" type="ORF">LARSCL_LOCUS20918</name>
</gene>
<dbReference type="Proteomes" id="UP001497382">
    <property type="component" value="Unassembled WGS sequence"/>
</dbReference>
<reference evidence="1 2" key="1">
    <citation type="submission" date="2024-04" db="EMBL/GenBank/DDBJ databases">
        <authorList>
            <person name="Rising A."/>
            <person name="Reimegard J."/>
            <person name="Sonavane S."/>
            <person name="Akerstrom W."/>
            <person name="Nylinder S."/>
            <person name="Hedman E."/>
            <person name="Kallberg Y."/>
        </authorList>
    </citation>
    <scope>NUCLEOTIDE SEQUENCE [LARGE SCALE GENOMIC DNA]</scope>
</reference>
<dbReference type="EMBL" id="CAXIEN010000467">
    <property type="protein sequence ID" value="CAL1298661.1"/>
    <property type="molecule type" value="Genomic_DNA"/>
</dbReference>
<dbReference type="AlphaFoldDB" id="A0AAV2BQT8"/>
<sequence>MIRKDALSTEIKVLCALNFFAFGSYQKKVGNDLPILMSQGTPFSHSIREVSEAMSKTLLQKYGKFPDDQNAQKTVKEEFKFCVLEGVLGTVDCTHVAIIAPSNVGYHHESNYVNIRGWHSINVHSSKVFYLNLIRDAFSCKDEKHIEKSFFFIQSYLKIYISCK</sequence>
<name>A0AAV2BQT8_9ARAC</name>
<organism evidence="1 2">
    <name type="scientific">Larinioides sclopetarius</name>
    <dbReference type="NCBI Taxonomy" id="280406"/>
    <lineage>
        <taxon>Eukaryota</taxon>
        <taxon>Metazoa</taxon>
        <taxon>Ecdysozoa</taxon>
        <taxon>Arthropoda</taxon>
        <taxon>Chelicerata</taxon>
        <taxon>Arachnida</taxon>
        <taxon>Araneae</taxon>
        <taxon>Araneomorphae</taxon>
        <taxon>Entelegynae</taxon>
        <taxon>Araneoidea</taxon>
        <taxon>Araneidae</taxon>
        <taxon>Larinioides</taxon>
    </lineage>
</organism>
<evidence type="ECO:0000313" key="2">
    <source>
        <dbReference type="Proteomes" id="UP001497382"/>
    </source>
</evidence>
<evidence type="ECO:0000313" key="1">
    <source>
        <dbReference type="EMBL" id="CAL1298661.1"/>
    </source>
</evidence>
<comment type="caution">
    <text evidence="1">The sequence shown here is derived from an EMBL/GenBank/DDBJ whole genome shotgun (WGS) entry which is preliminary data.</text>
</comment>
<proteinExistence type="predicted"/>